<dbReference type="SUPFAM" id="SSF88659">
    <property type="entry name" value="Sigma3 and sigma4 domains of RNA polymerase sigma factors"/>
    <property type="match status" value="1"/>
</dbReference>
<organism evidence="7 8">
    <name type="scientific">Pseudonocardia cypriaca</name>
    <dbReference type="NCBI Taxonomy" id="882449"/>
    <lineage>
        <taxon>Bacteria</taxon>
        <taxon>Bacillati</taxon>
        <taxon>Actinomycetota</taxon>
        <taxon>Actinomycetes</taxon>
        <taxon>Pseudonocardiales</taxon>
        <taxon>Pseudonocardiaceae</taxon>
        <taxon>Pseudonocardia</taxon>
    </lineage>
</organism>
<evidence type="ECO:0000313" key="7">
    <source>
        <dbReference type="EMBL" id="TQM37611.1"/>
    </source>
</evidence>
<dbReference type="Gene3D" id="1.10.10.10">
    <property type="entry name" value="Winged helix-like DNA-binding domain superfamily/Winged helix DNA-binding domain"/>
    <property type="match status" value="1"/>
</dbReference>
<feature type="domain" description="RNA polymerase sigma-70 region 2" evidence="5">
    <location>
        <begin position="18"/>
        <end position="85"/>
    </location>
</feature>
<keyword evidence="3" id="KW-0731">Sigma factor</keyword>
<dbReference type="EMBL" id="VFPH01000002">
    <property type="protein sequence ID" value="TQM37611.1"/>
    <property type="molecule type" value="Genomic_DNA"/>
</dbReference>
<keyword evidence="2" id="KW-0805">Transcription regulation</keyword>
<comment type="caution">
    <text evidence="7">The sequence shown here is derived from an EMBL/GenBank/DDBJ whole genome shotgun (WGS) entry which is preliminary data.</text>
</comment>
<dbReference type="InterPro" id="IPR013249">
    <property type="entry name" value="RNA_pol_sigma70_r4_t2"/>
</dbReference>
<sequence length="176" mass="19210">MSSSGEVRPVVGAALLDLYDEALPEVYGYLLARCGSRPLAEDLTAETFLAAVAAARGQPRPLPTIGWLIGIARHKLVDHWRAAEREQRGLRAVDAEPDPADDPWDERLDAMLARQVLERQSGVHRAALTLRYLDGLPVPEVARALGRTVHATEAVLTRARAAFRRSYTALGEGGPR</sequence>
<dbReference type="InterPro" id="IPR007627">
    <property type="entry name" value="RNA_pol_sigma70_r2"/>
</dbReference>
<dbReference type="Pfam" id="PF08281">
    <property type="entry name" value="Sigma70_r4_2"/>
    <property type="match status" value="1"/>
</dbReference>
<dbReference type="Proteomes" id="UP000319818">
    <property type="component" value="Unassembled WGS sequence"/>
</dbReference>
<keyword evidence="4" id="KW-0804">Transcription</keyword>
<reference evidence="7 8" key="1">
    <citation type="submission" date="2019-06" db="EMBL/GenBank/DDBJ databases">
        <title>Sequencing the genomes of 1000 actinobacteria strains.</title>
        <authorList>
            <person name="Klenk H.-P."/>
        </authorList>
    </citation>
    <scope>NUCLEOTIDE SEQUENCE [LARGE SCALE GENOMIC DNA]</scope>
    <source>
        <strain evidence="7 8">DSM 45511</strain>
    </source>
</reference>
<proteinExistence type="inferred from homology"/>
<gene>
    <name evidence="7" type="ORF">FB388_4828</name>
</gene>
<dbReference type="PANTHER" id="PTHR43133:SF57">
    <property type="entry name" value="RNA POLYMERASE SIGMA-70 FACTOR"/>
    <property type="match status" value="1"/>
</dbReference>
<dbReference type="InterPro" id="IPR014284">
    <property type="entry name" value="RNA_pol_sigma-70_dom"/>
</dbReference>
<dbReference type="OrthoDB" id="5243336at2"/>
<dbReference type="GO" id="GO:0016987">
    <property type="term" value="F:sigma factor activity"/>
    <property type="evidence" value="ECO:0007669"/>
    <property type="project" value="UniProtKB-KW"/>
</dbReference>
<dbReference type="NCBIfam" id="TIGR02937">
    <property type="entry name" value="sigma70-ECF"/>
    <property type="match status" value="1"/>
</dbReference>
<evidence type="ECO:0000313" key="8">
    <source>
        <dbReference type="Proteomes" id="UP000319818"/>
    </source>
</evidence>
<evidence type="ECO:0000259" key="6">
    <source>
        <dbReference type="Pfam" id="PF08281"/>
    </source>
</evidence>
<dbReference type="Pfam" id="PF04542">
    <property type="entry name" value="Sigma70_r2"/>
    <property type="match status" value="1"/>
</dbReference>
<evidence type="ECO:0000256" key="1">
    <source>
        <dbReference type="ARBA" id="ARBA00010641"/>
    </source>
</evidence>
<keyword evidence="8" id="KW-1185">Reference proteome</keyword>
<dbReference type="AlphaFoldDB" id="A0A543FUU8"/>
<dbReference type="Gene3D" id="1.10.1740.10">
    <property type="match status" value="1"/>
</dbReference>
<evidence type="ECO:0000256" key="3">
    <source>
        <dbReference type="ARBA" id="ARBA00023082"/>
    </source>
</evidence>
<protein>
    <submittedName>
        <fullName evidence="7">RNA polymerase sigma-70 factor (ECF subfamily)</fullName>
    </submittedName>
</protein>
<dbReference type="InterPro" id="IPR039425">
    <property type="entry name" value="RNA_pol_sigma-70-like"/>
</dbReference>
<dbReference type="InterPro" id="IPR036388">
    <property type="entry name" value="WH-like_DNA-bd_sf"/>
</dbReference>
<accession>A0A543FUU8</accession>
<dbReference type="GO" id="GO:0006352">
    <property type="term" value="P:DNA-templated transcription initiation"/>
    <property type="evidence" value="ECO:0007669"/>
    <property type="project" value="InterPro"/>
</dbReference>
<dbReference type="PANTHER" id="PTHR43133">
    <property type="entry name" value="RNA POLYMERASE ECF-TYPE SIGMA FACTO"/>
    <property type="match status" value="1"/>
</dbReference>
<dbReference type="InterPro" id="IPR013324">
    <property type="entry name" value="RNA_pol_sigma_r3/r4-like"/>
</dbReference>
<evidence type="ECO:0000256" key="4">
    <source>
        <dbReference type="ARBA" id="ARBA00023163"/>
    </source>
</evidence>
<dbReference type="RefSeq" id="WP_142104406.1">
    <property type="nucleotide sequence ID" value="NZ_VFPH01000002.1"/>
</dbReference>
<dbReference type="GO" id="GO:0003677">
    <property type="term" value="F:DNA binding"/>
    <property type="evidence" value="ECO:0007669"/>
    <property type="project" value="InterPro"/>
</dbReference>
<evidence type="ECO:0000256" key="2">
    <source>
        <dbReference type="ARBA" id="ARBA00023015"/>
    </source>
</evidence>
<comment type="similarity">
    <text evidence="1">Belongs to the sigma-70 factor family. ECF subfamily.</text>
</comment>
<name>A0A543FUU8_9PSEU</name>
<evidence type="ECO:0000259" key="5">
    <source>
        <dbReference type="Pfam" id="PF04542"/>
    </source>
</evidence>
<dbReference type="SUPFAM" id="SSF88946">
    <property type="entry name" value="Sigma2 domain of RNA polymerase sigma factors"/>
    <property type="match status" value="1"/>
</dbReference>
<dbReference type="InterPro" id="IPR013325">
    <property type="entry name" value="RNA_pol_sigma_r2"/>
</dbReference>
<feature type="domain" description="RNA polymerase sigma factor 70 region 4 type 2" evidence="6">
    <location>
        <begin position="125"/>
        <end position="162"/>
    </location>
</feature>